<dbReference type="STRING" id="408074.SAMN05660909_00763"/>
<dbReference type="OrthoDB" id="2575320at2"/>
<dbReference type="RefSeq" id="WP_089758838.1">
    <property type="nucleotide sequence ID" value="NZ_BKAT01000021.1"/>
</dbReference>
<organism evidence="1 2">
    <name type="scientific">Chitinophaga terrae</name>
    <name type="common">ex Kim and Jung 2007</name>
    <dbReference type="NCBI Taxonomy" id="408074"/>
    <lineage>
        <taxon>Bacteria</taxon>
        <taxon>Pseudomonadati</taxon>
        <taxon>Bacteroidota</taxon>
        <taxon>Chitinophagia</taxon>
        <taxon>Chitinophagales</taxon>
        <taxon>Chitinophagaceae</taxon>
        <taxon>Chitinophaga</taxon>
    </lineage>
</organism>
<reference evidence="2" key="1">
    <citation type="submission" date="2016-10" db="EMBL/GenBank/DDBJ databases">
        <authorList>
            <person name="Varghese N."/>
            <person name="Submissions S."/>
        </authorList>
    </citation>
    <scope>NUCLEOTIDE SEQUENCE [LARGE SCALE GENOMIC DNA]</scope>
    <source>
        <strain evidence="2">DSM 23920</strain>
    </source>
</reference>
<evidence type="ECO:0000313" key="2">
    <source>
        <dbReference type="Proteomes" id="UP000199656"/>
    </source>
</evidence>
<dbReference type="EMBL" id="FNRL01000002">
    <property type="protein sequence ID" value="SEA08193.1"/>
    <property type="molecule type" value="Genomic_DNA"/>
</dbReference>
<dbReference type="Proteomes" id="UP000199656">
    <property type="component" value="Unassembled WGS sequence"/>
</dbReference>
<protein>
    <submittedName>
        <fullName evidence="1">Uncharacterized protein</fullName>
    </submittedName>
</protein>
<proteinExistence type="predicted"/>
<keyword evidence="2" id="KW-1185">Reference proteome</keyword>
<name>A0A1H3Y9E8_9BACT</name>
<evidence type="ECO:0000313" key="1">
    <source>
        <dbReference type="EMBL" id="SEA08193.1"/>
    </source>
</evidence>
<accession>A0A1H3Y9E8</accession>
<sequence length="205" mass="23648">MENFDLTPEEAAIAGNADFIRLKNRVIEKVILLLGELQDALVKVEEGIDFPFAAHWKHSGGKISKGEQYKGFPWVMMDYPRYFSKEEIFAFRTMFWWGHYFIATLHLSGGAKEQFSTALKDAYEPLKAGGFQVYLREDPWEHDFENGSYAYIEDLSLEDWNKLISRYDFLKLAKRFEIGDWGEMISGVATTYATLLDALHGKTGY</sequence>
<dbReference type="AlphaFoldDB" id="A0A1H3Y9E8"/>
<gene>
    <name evidence="1" type="ORF">SAMN05660909_00763</name>
</gene>